<keyword evidence="3" id="KW-1185">Reference proteome</keyword>
<dbReference type="GO" id="GO:0035371">
    <property type="term" value="C:microtubule plus-end"/>
    <property type="evidence" value="ECO:0007669"/>
    <property type="project" value="TreeGrafter"/>
</dbReference>
<dbReference type="GO" id="GO:0000776">
    <property type="term" value="C:kinetochore"/>
    <property type="evidence" value="ECO:0007669"/>
    <property type="project" value="InterPro"/>
</dbReference>
<evidence type="ECO:0000256" key="1">
    <source>
        <dbReference type="SAM" id="Coils"/>
    </source>
</evidence>
<dbReference type="AlphaFoldDB" id="A0AAW0NUV9"/>
<accession>A0AAW0NUV9</accession>
<dbReference type="InterPro" id="IPR033373">
    <property type="entry name" value="SKAP"/>
</dbReference>
<dbReference type="GO" id="GO:0007051">
    <property type="term" value="P:spindle organization"/>
    <property type="evidence" value="ECO:0007669"/>
    <property type="project" value="InterPro"/>
</dbReference>
<comment type="caution">
    <text evidence="2">The sequence shown here is derived from an EMBL/GenBank/DDBJ whole genome shotgun (WGS) entry which is preliminary data.</text>
</comment>
<dbReference type="PANTHER" id="PTHR31940:SF2">
    <property type="entry name" value="SMALL KINETOCHORE-ASSOCIATED PROTEIN"/>
    <property type="match status" value="1"/>
</dbReference>
<evidence type="ECO:0000313" key="3">
    <source>
        <dbReference type="Proteomes" id="UP001460270"/>
    </source>
</evidence>
<proteinExistence type="predicted"/>
<dbReference type="EMBL" id="JBBPFD010000011">
    <property type="protein sequence ID" value="KAK7906963.1"/>
    <property type="molecule type" value="Genomic_DNA"/>
</dbReference>
<protein>
    <recommendedName>
        <fullName evidence="4">Kinetochore localized astrin (SPAG5) binding protein</fullName>
    </recommendedName>
</protein>
<evidence type="ECO:0008006" key="4">
    <source>
        <dbReference type="Google" id="ProtNLM"/>
    </source>
</evidence>
<dbReference type="GO" id="GO:0051988">
    <property type="term" value="P:regulation of attachment of spindle microtubules to kinetochore"/>
    <property type="evidence" value="ECO:0007669"/>
    <property type="project" value="InterPro"/>
</dbReference>
<dbReference type="PANTHER" id="PTHR31940">
    <property type="entry name" value="SMALL KINETOCHORE-ASSOCIATED PROTEIN"/>
    <property type="match status" value="1"/>
</dbReference>
<sequence length="159" mass="18369">MSKIPREFVCRFLPKNTGHNKPEEEHRKENIPRLENYAGTTRYGHEAELREQNQNLRITNEDLQKSLTQTQEKVTALEQQYSELKKDKLETEKHLKDCHALLVSAQIDPVLGEKVGEAVREDEEHRKEVMTVSTELLNELKSFADTAQSTAADYSTTHH</sequence>
<dbReference type="GO" id="GO:0034451">
    <property type="term" value="C:centriolar satellite"/>
    <property type="evidence" value="ECO:0007669"/>
    <property type="project" value="TreeGrafter"/>
</dbReference>
<name>A0AAW0NUV9_9GOBI</name>
<gene>
    <name evidence="2" type="ORF">WMY93_015575</name>
</gene>
<dbReference type="GO" id="GO:0000070">
    <property type="term" value="P:mitotic sister chromatid segregation"/>
    <property type="evidence" value="ECO:0007669"/>
    <property type="project" value="TreeGrafter"/>
</dbReference>
<organism evidence="2 3">
    <name type="scientific">Mugilogobius chulae</name>
    <name type="common">yellowstripe goby</name>
    <dbReference type="NCBI Taxonomy" id="88201"/>
    <lineage>
        <taxon>Eukaryota</taxon>
        <taxon>Metazoa</taxon>
        <taxon>Chordata</taxon>
        <taxon>Craniata</taxon>
        <taxon>Vertebrata</taxon>
        <taxon>Euteleostomi</taxon>
        <taxon>Actinopterygii</taxon>
        <taxon>Neopterygii</taxon>
        <taxon>Teleostei</taxon>
        <taxon>Neoteleostei</taxon>
        <taxon>Acanthomorphata</taxon>
        <taxon>Gobiaria</taxon>
        <taxon>Gobiiformes</taxon>
        <taxon>Gobioidei</taxon>
        <taxon>Gobiidae</taxon>
        <taxon>Gobionellinae</taxon>
        <taxon>Mugilogobius</taxon>
    </lineage>
</organism>
<dbReference type="Proteomes" id="UP001460270">
    <property type="component" value="Unassembled WGS sequence"/>
</dbReference>
<evidence type="ECO:0000313" key="2">
    <source>
        <dbReference type="EMBL" id="KAK7906963.1"/>
    </source>
</evidence>
<dbReference type="GO" id="GO:0072686">
    <property type="term" value="C:mitotic spindle"/>
    <property type="evidence" value="ECO:0007669"/>
    <property type="project" value="TreeGrafter"/>
</dbReference>
<keyword evidence="1" id="KW-0175">Coiled coil</keyword>
<feature type="coiled-coil region" evidence="1">
    <location>
        <begin position="46"/>
        <end position="94"/>
    </location>
</feature>
<reference evidence="3" key="1">
    <citation type="submission" date="2024-04" db="EMBL/GenBank/DDBJ databases">
        <title>Salinicola lusitanus LLJ914,a marine bacterium isolated from the Okinawa Trough.</title>
        <authorList>
            <person name="Li J."/>
        </authorList>
    </citation>
    <scope>NUCLEOTIDE SEQUENCE [LARGE SCALE GENOMIC DNA]</scope>
</reference>